<reference evidence="2 3" key="1">
    <citation type="submission" date="2021-04" db="EMBL/GenBank/DDBJ databases">
        <authorList>
            <person name="Pira H."/>
            <person name="Risdian C."/>
            <person name="Wink J."/>
        </authorList>
    </citation>
    <scope>NUCLEOTIDE SEQUENCE [LARGE SCALE GENOMIC DNA]</scope>
    <source>
        <strain evidence="2 3">WH53</strain>
    </source>
</reference>
<dbReference type="EMBL" id="JAGSOY010000121">
    <property type="protein sequence ID" value="MBU2713931.1"/>
    <property type="molecule type" value="Genomic_DNA"/>
</dbReference>
<feature type="transmembrane region" description="Helical" evidence="1">
    <location>
        <begin position="17"/>
        <end position="33"/>
    </location>
</feature>
<evidence type="ECO:0008006" key="4">
    <source>
        <dbReference type="Google" id="ProtNLM"/>
    </source>
</evidence>
<proteinExistence type="predicted"/>
<evidence type="ECO:0000313" key="3">
    <source>
        <dbReference type="Proteomes" id="UP000690515"/>
    </source>
</evidence>
<dbReference type="RefSeq" id="WP_215822207.1">
    <property type="nucleotide sequence ID" value="NZ_JAGSOY010000121.1"/>
</dbReference>
<organism evidence="2 3">
    <name type="scientific">Zooshikella harenae</name>
    <dbReference type="NCBI Taxonomy" id="2827238"/>
    <lineage>
        <taxon>Bacteria</taxon>
        <taxon>Pseudomonadati</taxon>
        <taxon>Pseudomonadota</taxon>
        <taxon>Gammaproteobacteria</taxon>
        <taxon>Oceanospirillales</taxon>
        <taxon>Zooshikellaceae</taxon>
        <taxon>Zooshikella</taxon>
    </lineage>
</organism>
<comment type="caution">
    <text evidence="2">The sequence shown here is derived from an EMBL/GenBank/DDBJ whole genome shotgun (WGS) entry which is preliminary data.</text>
</comment>
<name>A0ABS5ZIN4_9GAMM</name>
<dbReference type="Proteomes" id="UP000690515">
    <property type="component" value="Unassembled WGS sequence"/>
</dbReference>
<gene>
    <name evidence="2" type="ORF">KCG35_23020</name>
</gene>
<keyword evidence="3" id="KW-1185">Reference proteome</keyword>
<evidence type="ECO:0000313" key="2">
    <source>
        <dbReference type="EMBL" id="MBU2713931.1"/>
    </source>
</evidence>
<keyword evidence="1" id="KW-0472">Membrane</keyword>
<keyword evidence="1" id="KW-1133">Transmembrane helix</keyword>
<keyword evidence="1" id="KW-0812">Transmembrane</keyword>
<feature type="transmembrane region" description="Helical" evidence="1">
    <location>
        <begin position="39"/>
        <end position="57"/>
    </location>
</feature>
<accession>A0ABS5ZIN4</accession>
<protein>
    <recommendedName>
        <fullName evidence="4">PH domain-containing protein</fullName>
    </recommendedName>
</protein>
<evidence type="ECO:0000256" key="1">
    <source>
        <dbReference type="SAM" id="Phobius"/>
    </source>
</evidence>
<sequence length="141" mass="16188">MDVVFTKDSPAGFWKKYVLGIAFLPILITIHAISGDSNVQLISMGFVGVLLWSFLIYKRNAWGDTIKFIENRVIIEKKGRKKLQLDFNSILSVKNKSKVLVVVWGEGRDQNLIFIGREAFTDMTWEKIAESFDKFLSLKKK</sequence>